<dbReference type="Pfam" id="PF05547">
    <property type="entry name" value="Peptidase_M6"/>
    <property type="match status" value="1"/>
</dbReference>
<evidence type="ECO:0000313" key="3">
    <source>
        <dbReference type="EMBL" id="GIZ52834.1"/>
    </source>
</evidence>
<accession>A0ABQ4Q7Z9</accession>
<dbReference type="EMBL" id="BPMK01000012">
    <property type="protein sequence ID" value="GIZ52834.1"/>
    <property type="molecule type" value="Genomic_DNA"/>
</dbReference>
<name>A0ABQ4Q7Z9_9BURK</name>
<dbReference type="PANTHER" id="PTHR41775">
    <property type="entry name" value="SECRETED PROTEIN-RELATED"/>
    <property type="match status" value="1"/>
</dbReference>
<dbReference type="Proteomes" id="UP000887222">
    <property type="component" value="Unassembled WGS sequence"/>
</dbReference>
<evidence type="ECO:0000256" key="1">
    <source>
        <dbReference type="SAM" id="MobiDB-lite"/>
    </source>
</evidence>
<comment type="caution">
    <text evidence="3">The sequence shown here is derived from an EMBL/GenBank/DDBJ whole genome shotgun (WGS) entry which is preliminary data.</text>
</comment>
<proteinExistence type="predicted"/>
<dbReference type="PANTHER" id="PTHR41775:SF1">
    <property type="entry name" value="PEPTIDASE M6-LIKE DOMAIN-CONTAINING PROTEIN"/>
    <property type="match status" value="1"/>
</dbReference>
<protein>
    <recommendedName>
        <fullName evidence="2">Peptidase M6-like domain-containing protein</fullName>
    </recommendedName>
</protein>
<feature type="region of interest" description="Disordered" evidence="1">
    <location>
        <begin position="1"/>
        <end position="26"/>
    </location>
</feature>
<feature type="domain" description="Peptidase M6-like" evidence="2">
    <location>
        <begin position="105"/>
        <end position="287"/>
    </location>
</feature>
<organism evidence="3 4">
    <name type="scientific">Noviherbaspirillum aridicola</name>
    <dbReference type="NCBI Taxonomy" id="2849687"/>
    <lineage>
        <taxon>Bacteria</taxon>
        <taxon>Pseudomonadati</taxon>
        <taxon>Pseudomonadota</taxon>
        <taxon>Betaproteobacteria</taxon>
        <taxon>Burkholderiales</taxon>
        <taxon>Oxalobacteraceae</taxon>
        <taxon>Noviherbaspirillum</taxon>
    </lineage>
</organism>
<feature type="compositionally biased region" description="Basic and acidic residues" evidence="1">
    <location>
        <begin position="1"/>
        <end position="10"/>
    </location>
</feature>
<evidence type="ECO:0000313" key="4">
    <source>
        <dbReference type="Proteomes" id="UP000887222"/>
    </source>
</evidence>
<reference evidence="3 4" key="1">
    <citation type="journal article" date="2022" name="Int. J. Syst. Evol. Microbiol.">
        <title>Noviherbaspirillum aridicola sp. nov., isolated from an arid soil in Pakistan.</title>
        <authorList>
            <person name="Khan I.U."/>
            <person name="Saqib M."/>
            <person name="Amin A."/>
            <person name="Hussain F."/>
            <person name="Li L."/>
            <person name="Liu Y.H."/>
            <person name="Fang B.Z."/>
            <person name="Ahmed I."/>
            <person name="Li W.J."/>
        </authorList>
    </citation>
    <scope>NUCLEOTIDE SEQUENCE [LARGE SCALE GENOMIC DNA]</scope>
    <source>
        <strain evidence="3 4">NCCP-691</strain>
    </source>
</reference>
<dbReference type="RefSeq" id="WP_220809252.1">
    <property type="nucleotide sequence ID" value="NZ_BPMK01000012.1"/>
</dbReference>
<evidence type="ECO:0000259" key="2">
    <source>
        <dbReference type="Pfam" id="PF05547"/>
    </source>
</evidence>
<gene>
    <name evidence="3" type="ORF">NCCP691_28480</name>
</gene>
<dbReference type="InterPro" id="IPR008757">
    <property type="entry name" value="Peptidase_M6-like_domain"/>
</dbReference>
<dbReference type="NCBIfam" id="TIGR03296">
    <property type="entry name" value="M6dom_TIGR03296"/>
    <property type="match status" value="1"/>
</dbReference>
<keyword evidence="4" id="KW-1185">Reference proteome</keyword>
<dbReference type="SUPFAM" id="SSF55486">
    <property type="entry name" value="Metalloproteases ('zincins'), catalytic domain"/>
    <property type="match status" value="1"/>
</dbReference>
<sequence length="530" mass="56706">MSSFCEHSRPGPEAIECRVPPSPEAQKRIDASRRRLEAGMALPEKPTADQLDLKTLALILARPPATRANTLTITRSERAPVTGSRKVIVLLVDFPDKPGTRSKESIHELLFSRGTFASGSMRDYYAEVSGNRLDVSGEVHGWLRAPQPKSYYTNGDYGFAAYPRNAQKLVEDVLDLADGVVDFAPFDNDGNGVVEALVVIAAGSGAEQTLKIDDLWSHKWSITPKTVDGKRVTAYFMAPEDGKVGVMAHELGHLLLGMPDLYDIDYGSRGTGSWDLMAAGSWNNNGDTPAHPCAWVKSKVGWANIDTVFDAERDIALPPYATSNSVVRVSVGSADGKQYFLLSNRRKLGFDAHIPGEGLLIEHVDENQQNNTDENHYLVDIEQCDGLRQLNLNQNAGDAGDAWPAGGQSAFNAGTTPSSKTYDGADSRVDISAIASAGTGITARVRAGSDAGGGGGGFVWHNDRTVTQAFASADAGNAWVNLAGLGWRRVSPGAADGITNLFAMLCEALANGRKAHVYADASAVTIAYLD</sequence>